<accession>A0A085NEN6</accession>
<dbReference type="EMBL" id="KL367509">
    <property type="protein sequence ID" value="KFD67932.1"/>
    <property type="molecule type" value="Genomic_DNA"/>
</dbReference>
<dbReference type="AlphaFoldDB" id="A0A085NEN6"/>
<reference evidence="1" key="1">
    <citation type="journal article" date="2014" name="Nat. Genet.">
        <title>Genome and transcriptome of the porcine whipworm Trichuris suis.</title>
        <authorList>
            <person name="Jex A.R."/>
            <person name="Nejsum P."/>
            <person name="Schwarz E.M."/>
            <person name="Hu L."/>
            <person name="Young N.D."/>
            <person name="Hall R.S."/>
            <person name="Korhonen P.K."/>
            <person name="Liao S."/>
            <person name="Thamsborg S."/>
            <person name="Xia J."/>
            <person name="Xu P."/>
            <person name="Wang S."/>
            <person name="Scheerlinck J.P."/>
            <person name="Hofmann A."/>
            <person name="Sternberg P.W."/>
            <person name="Wang J."/>
            <person name="Gasser R.B."/>
        </authorList>
    </citation>
    <scope>NUCLEOTIDE SEQUENCE [LARGE SCALE GENOMIC DNA]</scope>
    <source>
        <strain evidence="1">DCEP-RM93F</strain>
    </source>
</reference>
<name>A0A085NEN6_9BILA</name>
<proteinExistence type="predicted"/>
<sequence>MDTQRNSVSPCLLLGEVTINPQQRAVEIEDHDLYCAAPWNDAHVGKSSVPSDCRMLCRFLNFSSQPELSLKLGSPFNFEFT</sequence>
<dbReference type="Proteomes" id="UP000030758">
    <property type="component" value="Unassembled WGS sequence"/>
</dbReference>
<protein>
    <submittedName>
        <fullName evidence="1">Uncharacterized protein</fullName>
    </submittedName>
</protein>
<organism evidence="1">
    <name type="scientific">Trichuris suis</name>
    <name type="common">pig whipworm</name>
    <dbReference type="NCBI Taxonomy" id="68888"/>
    <lineage>
        <taxon>Eukaryota</taxon>
        <taxon>Metazoa</taxon>
        <taxon>Ecdysozoa</taxon>
        <taxon>Nematoda</taxon>
        <taxon>Enoplea</taxon>
        <taxon>Dorylaimia</taxon>
        <taxon>Trichinellida</taxon>
        <taxon>Trichuridae</taxon>
        <taxon>Trichuris</taxon>
    </lineage>
</organism>
<evidence type="ECO:0000313" key="1">
    <source>
        <dbReference type="EMBL" id="KFD67932.1"/>
    </source>
</evidence>
<gene>
    <name evidence="1" type="ORF">M514_02820</name>
</gene>